<protein>
    <submittedName>
        <fullName evidence="1">Uncharacterized protein</fullName>
    </submittedName>
</protein>
<dbReference type="Proteomes" id="UP001162992">
    <property type="component" value="Chromosome 13"/>
</dbReference>
<gene>
    <name evidence="1" type="ORF">O6H91_13G020900</name>
</gene>
<dbReference type="EMBL" id="CM055104">
    <property type="protein sequence ID" value="KAJ7532809.1"/>
    <property type="molecule type" value="Genomic_DNA"/>
</dbReference>
<proteinExistence type="predicted"/>
<reference evidence="2" key="1">
    <citation type="journal article" date="2024" name="Proc. Natl. Acad. Sci. U.S.A.">
        <title>Extraordinary preservation of gene collinearity over three hundred million years revealed in homosporous lycophytes.</title>
        <authorList>
            <person name="Li C."/>
            <person name="Wickell D."/>
            <person name="Kuo L.Y."/>
            <person name="Chen X."/>
            <person name="Nie B."/>
            <person name="Liao X."/>
            <person name="Peng D."/>
            <person name="Ji J."/>
            <person name="Jenkins J."/>
            <person name="Williams M."/>
            <person name="Shu S."/>
            <person name="Plott C."/>
            <person name="Barry K."/>
            <person name="Rajasekar S."/>
            <person name="Grimwood J."/>
            <person name="Han X."/>
            <person name="Sun S."/>
            <person name="Hou Z."/>
            <person name="He W."/>
            <person name="Dai G."/>
            <person name="Sun C."/>
            <person name="Schmutz J."/>
            <person name="Leebens-Mack J.H."/>
            <person name="Li F.W."/>
            <person name="Wang L."/>
        </authorList>
    </citation>
    <scope>NUCLEOTIDE SEQUENCE [LARGE SCALE GENOMIC DNA]</scope>
    <source>
        <strain evidence="2">cv. PW_Plant_1</strain>
    </source>
</reference>
<organism evidence="1 2">
    <name type="scientific">Diphasiastrum complanatum</name>
    <name type="common">Issler's clubmoss</name>
    <name type="synonym">Lycopodium complanatum</name>
    <dbReference type="NCBI Taxonomy" id="34168"/>
    <lineage>
        <taxon>Eukaryota</taxon>
        <taxon>Viridiplantae</taxon>
        <taxon>Streptophyta</taxon>
        <taxon>Embryophyta</taxon>
        <taxon>Tracheophyta</taxon>
        <taxon>Lycopodiopsida</taxon>
        <taxon>Lycopodiales</taxon>
        <taxon>Lycopodiaceae</taxon>
        <taxon>Lycopodioideae</taxon>
        <taxon>Diphasiastrum</taxon>
    </lineage>
</organism>
<accession>A0ACC2BTE8</accession>
<keyword evidence="2" id="KW-1185">Reference proteome</keyword>
<evidence type="ECO:0000313" key="2">
    <source>
        <dbReference type="Proteomes" id="UP001162992"/>
    </source>
</evidence>
<sequence>MLVKCCLRAPQAIITYQQGHVFPTAAVAALSPPPAAFCRSSSYSSKLHCAHLRLVLAASCTEGILMPEDDGKALQPRHRFPLIRGLKRVQEQLVNTLFSTGKWLLVVIAVQYTLSEVAYALVHSQELLVPSGMLVGVTFAGVAGEVVQELYGDKKYGELPFYLMMLFFALIKLSGPALPIWGLVFLPHFANGGLWQTYLWRKNKKSANVDQYHEKVLAS</sequence>
<evidence type="ECO:0000313" key="1">
    <source>
        <dbReference type="EMBL" id="KAJ7532809.1"/>
    </source>
</evidence>
<comment type="caution">
    <text evidence="1">The sequence shown here is derived from an EMBL/GenBank/DDBJ whole genome shotgun (WGS) entry which is preliminary data.</text>
</comment>
<name>A0ACC2BTE8_DIPCM</name>